<dbReference type="EMBL" id="JAIFRP010000007">
    <property type="protein sequence ID" value="KAK2587320.1"/>
    <property type="molecule type" value="Genomic_DNA"/>
</dbReference>
<dbReference type="Proteomes" id="UP001258017">
    <property type="component" value="Unassembled WGS sequence"/>
</dbReference>
<evidence type="ECO:0000313" key="1">
    <source>
        <dbReference type="EMBL" id="KAK2587320.1"/>
    </source>
</evidence>
<name>A0AAD9RX99_9HYME</name>
<comment type="caution">
    <text evidence="1">The sequence shown here is derived from an EMBL/GenBank/DDBJ whole genome shotgun (WGS) entry which is preliminary data.</text>
</comment>
<proteinExistence type="predicted"/>
<keyword evidence="2" id="KW-1185">Reference proteome</keyword>
<sequence length="110" mass="12993">MVSFLGTRCKCASYVETREQGRAREFADVTQVRARQTFSRSTHLKVWTTASRTSTTCRKSIMIFEDPESLIVPHKTTEIPVPKDEECRSRNREVRQREKRNCEVRQREKE</sequence>
<dbReference type="AlphaFoldDB" id="A0AAD9RX99"/>
<reference evidence="1" key="2">
    <citation type="journal article" date="2023" name="Commun. Biol.">
        <title>Intrasexual cuticular hydrocarbon dimorphism in a wasp sheds light on hydrocarbon biosynthesis genes in Hymenoptera.</title>
        <authorList>
            <person name="Moris V.C."/>
            <person name="Podsiadlowski L."/>
            <person name="Martin S."/>
            <person name="Oeyen J.P."/>
            <person name="Donath A."/>
            <person name="Petersen M."/>
            <person name="Wilbrandt J."/>
            <person name="Misof B."/>
            <person name="Liedtke D."/>
            <person name="Thamm M."/>
            <person name="Scheiner R."/>
            <person name="Schmitt T."/>
            <person name="Niehuis O."/>
        </authorList>
    </citation>
    <scope>NUCLEOTIDE SEQUENCE</scope>
    <source>
        <strain evidence="1">GBR_01_08_01A</strain>
    </source>
</reference>
<gene>
    <name evidence="1" type="ORF">KPH14_003039</name>
</gene>
<organism evidence="1 2">
    <name type="scientific">Odynerus spinipes</name>
    <dbReference type="NCBI Taxonomy" id="1348599"/>
    <lineage>
        <taxon>Eukaryota</taxon>
        <taxon>Metazoa</taxon>
        <taxon>Ecdysozoa</taxon>
        <taxon>Arthropoda</taxon>
        <taxon>Hexapoda</taxon>
        <taxon>Insecta</taxon>
        <taxon>Pterygota</taxon>
        <taxon>Neoptera</taxon>
        <taxon>Endopterygota</taxon>
        <taxon>Hymenoptera</taxon>
        <taxon>Apocrita</taxon>
        <taxon>Aculeata</taxon>
        <taxon>Vespoidea</taxon>
        <taxon>Vespidae</taxon>
        <taxon>Eumeninae</taxon>
        <taxon>Odynerus</taxon>
    </lineage>
</organism>
<evidence type="ECO:0000313" key="2">
    <source>
        <dbReference type="Proteomes" id="UP001258017"/>
    </source>
</evidence>
<reference evidence="1" key="1">
    <citation type="submission" date="2021-08" db="EMBL/GenBank/DDBJ databases">
        <authorList>
            <person name="Misof B."/>
            <person name="Oliver O."/>
            <person name="Podsiadlowski L."/>
            <person name="Donath A."/>
            <person name="Peters R."/>
            <person name="Mayer C."/>
            <person name="Rust J."/>
            <person name="Gunkel S."/>
            <person name="Lesny P."/>
            <person name="Martin S."/>
            <person name="Oeyen J.P."/>
            <person name="Petersen M."/>
            <person name="Panagiotis P."/>
            <person name="Wilbrandt J."/>
            <person name="Tanja T."/>
        </authorList>
    </citation>
    <scope>NUCLEOTIDE SEQUENCE</scope>
    <source>
        <strain evidence="1">GBR_01_08_01A</strain>
        <tissue evidence="1">Thorax + abdomen</tissue>
    </source>
</reference>
<accession>A0AAD9RX99</accession>
<protein>
    <submittedName>
        <fullName evidence="1">Uncharacterized protein</fullName>
    </submittedName>
</protein>